<keyword evidence="1" id="KW-0472">Membrane</keyword>
<keyword evidence="3" id="KW-1185">Reference proteome</keyword>
<evidence type="ECO:0008006" key="4">
    <source>
        <dbReference type="Google" id="ProtNLM"/>
    </source>
</evidence>
<name>A0ABS7RWB5_9ENTR</name>
<accession>A0ABS7RWB5</accession>
<keyword evidence="1" id="KW-1133">Transmembrane helix</keyword>
<gene>
    <name evidence="2" type="ORF">ITX56_12210</name>
</gene>
<evidence type="ECO:0000313" key="3">
    <source>
        <dbReference type="Proteomes" id="UP000706580"/>
    </source>
</evidence>
<feature type="transmembrane region" description="Helical" evidence="1">
    <location>
        <begin position="27"/>
        <end position="44"/>
    </location>
</feature>
<reference evidence="2 3" key="1">
    <citation type="submission" date="2020-11" db="EMBL/GenBank/DDBJ databases">
        <title>Draft Genome of Enterobacter sp. strain EMC7.</title>
        <authorList>
            <person name="Barman P."/>
            <person name="Sinha S."/>
            <person name="Sen S."/>
            <person name="Chakraborty R."/>
        </authorList>
    </citation>
    <scope>NUCLEOTIDE SEQUENCE [LARGE SCALE GENOMIC DNA]</scope>
    <source>
        <strain evidence="2 3">EMC7</strain>
    </source>
</reference>
<protein>
    <recommendedName>
        <fullName evidence="4">SMODS-associating 2TM beta-strand rich effector domain-containing protein</fullName>
    </recommendedName>
</protein>
<evidence type="ECO:0000313" key="2">
    <source>
        <dbReference type="EMBL" id="MBZ0058562.1"/>
    </source>
</evidence>
<evidence type="ECO:0000256" key="1">
    <source>
        <dbReference type="SAM" id="Phobius"/>
    </source>
</evidence>
<comment type="caution">
    <text evidence="2">The sequence shown here is derived from an EMBL/GenBank/DDBJ whole genome shotgun (WGS) entry which is preliminary data.</text>
</comment>
<dbReference type="Proteomes" id="UP000706580">
    <property type="component" value="Unassembled WGS sequence"/>
</dbReference>
<dbReference type="EMBL" id="JADMNK010000005">
    <property type="protein sequence ID" value="MBZ0058562.1"/>
    <property type="molecule type" value="Genomic_DNA"/>
</dbReference>
<dbReference type="RefSeq" id="WP_223074734.1">
    <property type="nucleotide sequence ID" value="NZ_JADMNK010000005.1"/>
</dbReference>
<keyword evidence="1" id="KW-0812">Transmembrane</keyword>
<organism evidence="2 3">
    <name type="scientific">Leclercia barmai</name>
    <dbReference type="NCBI Taxonomy" id="2785629"/>
    <lineage>
        <taxon>Bacteria</taxon>
        <taxon>Pseudomonadati</taxon>
        <taxon>Pseudomonadota</taxon>
        <taxon>Gammaproteobacteria</taxon>
        <taxon>Enterobacterales</taxon>
        <taxon>Enterobacteriaceae</taxon>
        <taxon>Leclercia</taxon>
    </lineage>
</organism>
<sequence>MNQLHDFFIIFLKSLESFLTFMSTNQILSGAVATLIAAVLIFIFKEYIKPPPNFSGVFEIECETLQSAYNPYLNLKTFYTLVLICDNNSIEGYIEKTKDIENNNNIRPYTGKYRNTGEVRGVIKRNYLRKNHASLNIKMRGELRSYTILLYFRKVNSNIMYGKFWSTAADSSGDVKWQRSAF</sequence>
<proteinExistence type="predicted"/>